<comment type="function">
    <text evidence="7">Is the main repressor of the genes involved in the de novo synthesis of purine nucleotides, regulating purB, purC, purEK, purF, purHD, purL, purMN and guaBA expression. PurR is allosterically activated to bind its cognate DNA by binding the purine corepressors, hypoxanthine or guanine, thereby effecting transcription repression.</text>
</comment>
<dbReference type="PANTHER" id="PTHR30146:SF148">
    <property type="entry name" value="HTH-TYPE TRANSCRIPTIONAL REPRESSOR PURR-RELATED"/>
    <property type="match status" value="1"/>
</dbReference>
<dbReference type="PROSITE" id="PS00356">
    <property type="entry name" value="HTH_LACI_1"/>
    <property type="match status" value="1"/>
</dbReference>
<gene>
    <name evidence="7 9" type="primary">purR</name>
    <name evidence="9" type="ORF">AFI02nite_32760</name>
</gene>
<keyword evidence="5 7" id="KW-0238">DNA-binding</keyword>
<dbReference type="Gene3D" id="1.10.260.40">
    <property type="entry name" value="lambda repressor-like DNA-binding domains"/>
    <property type="match status" value="1"/>
</dbReference>
<dbReference type="GO" id="GO:0006164">
    <property type="term" value="P:purine nucleotide biosynthetic process"/>
    <property type="evidence" value="ECO:0007669"/>
    <property type="project" value="UniProtKB-UniPathway"/>
</dbReference>
<dbReference type="GO" id="GO:0045892">
    <property type="term" value="P:negative regulation of DNA-templated transcription"/>
    <property type="evidence" value="ECO:0007669"/>
    <property type="project" value="UniProtKB-UniRule"/>
</dbReference>
<dbReference type="UniPathway" id="UPA00488"/>
<evidence type="ECO:0000256" key="6">
    <source>
        <dbReference type="ARBA" id="ARBA00023163"/>
    </source>
</evidence>
<evidence type="ECO:0000256" key="7">
    <source>
        <dbReference type="HAMAP-Rule" id="MF_01277"/>
    </source>
</evidence>
<proteinExistence type="inferred from homology"/>
<keyword evidence="6 7" id="KW-0804">Transcription</keyword>
<comment type="pathway">
    <text evidence="1 7">Purine metabolism; purine nucleotide biosynthesis [regulation].</text>
</comment>
<evidence type="ECO:0000256" key="5">
    <source>
        <dbReference type="ARBA" id="ARBA00023125"/>
    </source>
</evidence>
<feature type="domain" description="HTH lacI-type" evidence="8">
    <location>
        <begin position="2"/>
        <end position="56"/>
    </location>
</feature>
<dbReference type="GO" id="GO:0000976">
    <property type="term" value="F:transcription cis-regulatory region binding"/>
    <property type="evidence" value="ECO:0007669"/>
    <property type="project" value="TreeGrafter"/>
</dbReference>
<organism evidence="9 10">
    <name type="scientific">Aliivibrio fischeri</name>
    <name type="common">Vibrio fischeri</name>
    <dbReference type="NCBI Taxonomy" id="668"/>
    <lineage>
        <taxon>Bacteria</taxon>
        <taxon>Pseudomonadati</taxon>
        <taxon>Pseudomonadota</taxon>
        <taxon>Gammaproteobacteria</taxon>
        <taxon>Vibrionales</taxon>
        <taxon>Vibrionaceae</taxon>
        <taxon>Aliivibrio</taxon>
    </lineage>
</organism>
<feature type="DNA-binding region" evidence="7">
    <location>
        <begin position="48"/>
        <end position="56"/>
    </location>
</feature>
<dbReference type="PROSITE" id="PS50932">
    <property type="entry name" value="HTH_LACI_2"/>
    <property type="match status" value="1"/>
</dbReference>
<feature type="binding site" evidence="7">
    <location>
        <position position="276"/>
    </location>
    <ligand>
        <name>hypoxanthine</name>
        <dbReference type="ChEBI" id="CHEBI:17368"/>
    </ligand>
</feature>
<comment type="subunit">
    <text evidence="7">Homodimer.</text>
</comment>
<feature type="binding site" evidence="7">
    <location>
        <position position="220"/>
    </location>
    <ligand>
        <name>hypoxanthine</name>
        <dbReference type="ChEBI" id="CHEBI:17368"/>
    </ligand>
</feature>
<dbReference type="InterPro" id="IPR023588">
    <property type="entry name" value="Tscrpt_reg_HTH_PurR"/>
</dbReference>
<reference evidence="9 10" key="1">
    <citation type="submission" date="2019-07" db="EMBL/GenBank/DDBJ databases">
        <title>Whole genome shotgun sequence of Aliivibrio fischeri NBRC 101058.</title>
        <authorList>
            <person name="Hosoyama A."/>
            <person name="Uohara A."/>
            <person name="Ohji S."/>
            <person name="Ichikawa N."/>
        </authorList>
    </citation>
    <scope>NUCLEOTIDE SEQUENCE [LARGE SCALE GENOMIC DNA]</scope>
    <source>
        <strain evidence="9 10">NBRC 101058</strain>
    </source>
</reference>
<dbReference type="AlphaFoldDB" id="A0A510UPT8"/>
<dbReference type="InterPro" id="IPR010982">
    <property type="entry name" value="Lambda_DNA-bd_dom_sf"/>
</dbReference>
<feature type="binding site" evidence="7">
    <location>
        <position position="73"/>
    </location>
    <ligand>
        <name>hypoxanthine</name>
        <dbReference type="ChEBI" id="CHEBI:17368"/>
    </ligand>
</feature>
<dbReference type="CDD" id="cd06275">
    <property type="entry name" value="PBP1_PurR"/>
    <property type="match status" value="1"/>
</dbReference>
<dbReference type="InterPro" id="IPR057343">
    <property type="entry name" value="PurR_sensor_dom"/>
</dbReference>
<feature type="binding site" evidence="7">
    <location>
        <position position="191"/>
    </location>
    <ligand>
        <name>hypoxanthine</name>
        <dbReference type="ChEBI" id="CHEBI:17368"/>
    </ligand>
</feature>
<dbReference type="Gene3D" id="3.40.50.2300">
    <property type="match status" value="2"/>
</dbReference>
<evidence type="ECO:0000259" key="8">
    <source>
        <dbReference type="PROSITE" id="PS50932"/>
    </source>
</evidence>
<evidence type="ECO:0000256" key="2">
    <source>
        <dbReference type="ARBA" id="ARBA00022491"/>
    </source>
</evidence>
<dbReference type="RefSeq" id="WP_011262144.1">
    <property type="nucleotide sequence ID" value="NZ_BJTZ01000026.1"/>
</dbReference>
<dbReference type="CDD" id="cd01392">
    <property type="entry name" value="HTH_LacI"/>
    <property type="match status" value="1"/>
</dbReference>
<comment type="domain">
    <text evidence="7">Consists of two structural and functional domains: an N-terminal DNA-binding domain, approximately the first 60 residues, and a larger C-terminal domain, approximately 280 residues, which imparts the function of corepressor binding and oligomerization.</text>
</comment>
<dbReference type="SUPFAM" id="SSF53822">
    <property type="entry name" value="Periplasmic binding protein-like I"/>
    <property type="match status" value="1"/>
</dbReference>
<evidence type="ECO:0000313" key="10">
    <source>
        <dbReference type="Proteomes" id="UP000321787"/>
    </source>
</evidence>
<name>A0A510UPT8_ALIFS</name>
<keyword evidence="3 7" id="KW-0658">Purine biosynthesis</keyword>
<sequence length="337" mass="38056">MATIKDVAKLAAVSTTTVSHVINKTRFVAEATQKRVWEAVEELNYAPSAVARSLKCNTTRTIGMLVTQSFNPFFAEVMHGVENYCYKQGYTLFMCNTEGDLEKQKHYLRMLAEKRVDGLLVMCSDLNEQLLTLLEKNTELPMVIMDWGPDSPRTDKIIDNSEEGGYLATKHLIENGHTHIACITGQADKVTCKERVRGFERAHIDANLTFNPEWILEGDFECASASRAVDKILAIEENKRPTALFCFNDIMALAAISKIQQSGLRVPEDISVIGYDNIELSAYFSPPLTTIHQPKRRVGKTAVEILLERIKDKDHERRVFEMQPEVVTRSSVSNRLK</sequence>
<dbReference type="PRINTS" id="PR00036">
    <property type="entry name" value="HTHLACI"/>
</dbReference>
<dbReference type="FunFam" id="1.10.260.40:FF:000002">
    <property type="entry name" value="HTH-type transcriptional repressor PurR"/>
    <property type="match status" value="1"/>
</dbReference>
<evidence type="ECO:0000313" key="9">
    <source>
        <dbReference type="EMBL" id="GEK15240.1"/>
    </source>
</evidence>
<dbReference type="EMBL" id="BJTZ01000026">
    <property type="protein sequence ID" value="GEK15240.1"/>
    <property type="molecule type" value="Genomic_DNA"/>
</dbReference>
<dbReference type="SMART" id="SM00354">
    <property type="entry name" value="HTH_LACI"/>
    <property type="match status" value="1"/>
</dbReference>
<dbReference type="PANTHER" id="PTHR30146">
    <property type="entry name" value="LACI-RELATED TRANSCRIPTIONAL REPRESSOR"/>
    <property type="match status" value="1"/>
</dbReference>
<keyword evidence="4 7" id="KW-0805">Transcription regulation</keyword>
<dbReference type="Pfam" id="PF13377">
    <property type="entry name" value="Peripla_BP_3"/>
    <property type="match status" value="1"/>
</dbReference>
<dbReference type="InterPro" id="IPR000843">
    <property type="entry name" value="HTH_LacI"/>
</dbReference>
<evidence type="ECO:0000256" key="4">
    <source>
        <dbReference type="ARBA" id="ARBA00023015"/>
    </source>
</evidence>
<evidence type="ECO:0000256" key="3">
    <source>
        <dbReference type="ARBA" id="ARBA00022755"/>
    </source>
</evidence>
<dbReference type="GO" id="GO:0003700">
    <property type="term" value="F:DNA-binding transcription factor activity"/>
    <property type="evidence" value="ECO:0007669"/>
    <property type="project" value="TreeGrafter"/>
</dbReference>
<dbReference type="InterPro" id="IPR028082">
    <property type="entry name" value="Peripla_BP_I"/>
</dbReference>
<dbReference type="HAMAP" id="MF_01277">
    <property type="entry name" value="HTH_type_PurR"/>
    <property type="match status" value="1"/>
</dbReference>
<dbReference type="InterPro" id="IPR046335">
    <property type="entry name" value="LacI/GalR-like_sensor"/>
</dbReference>
<dbReference type="SMR" id="A0A510UPT8"/>
<feature type="DNA-binding region" description="H-T-H motif" evidence="7">
    <location>
        <begin position="4"/>
        <end position="23"/>
    </location>
</feature>
<comment type="caution">
    <text evidence="9">The sequence shown here is derived from an EMBL/GenBank/DDBJ whole genome shotgun (WGS) entry which is preliminary data.</text>
</comment>
<feature type="binding site" evidence="7">
    <location>
        <position position="189"/>
    </location>
    <ligand>
        <name>hypoxanthine</name>
        <dbReference type="ChEBI" id="CHEBI:17368"/>
    </ligand>
</feature>
<dbReference type="Pfam" id="PF00356">
    <property type="entry name" value="LacI"/>
    <property type="match status" value="1"/>
</dbReference>
<dbReference type="GeneID" id="54164252"/>
<keyword evidence="2 7" id="KW-0678">Repressor</keyword>
<dbReference type="SUPFAM" id="SSF47413">
    <property type="entry name" value="lambda repressor-like DNA-binding domains"/>
    <property type="match status" value="1"/>
</dbReference>
<accession>A0A510UPT8</accession>
<evidence type="ECO:0000256" key="1">
    <source>
        <dbReference type="ARBA" id="ARBA00004693"/>
    </source>
</evidence>
<protein>
    <recommendedName>
        <fullName evidence="7">HTH-type transcriptional repressor PurR</fullName>
    </recommendedName>
    <alternativeName>
        <fullName evidence="7">Pur regulon repressor</fullName>
    </alternativeName>
    <alternativeName>
        <fullName evidence="7">Purine nucleotide synthesis repressor</fullName>
    </alternativeName>
</protein>
<dbReference type="Proteomes" id="UP000321787">
    <property type="component" value="Unassembled WGS sequence"/>
</dbReference>